<name>A0A6G1IB84_9PEZI</name>
<feature type="region of interest" description="Disordered" evidence="1">
    <location>
        <begin position="50"/>
        <end position="108"/>
    </location>
</feature>
<dbReference type="EMBL" id="ML996687">
    <property type="protein sequence ID" value="KAF2405245.1"/>
    <property type="molecule type" value="Genomic_DNA"/>
</dbReference>
<dbReference type="OrthoDB" id="2157103at2759"/>
<organism evidence="2 3">
    <name type="scientific">Trichodelitschia bisporula</name>
    <dbReference type="NCBI Taxonomy" id="703511"/>
    <lineage>
        <taxon>Eukaryota</taxon>
        <taxon>Fungi</taxon>
        <taxon>Dikarya</taxon>
        <taxon>Ascomycota</taxon>
        <taxon>Pezizomycotina</taxon>
        <taxon>Dothideomycetes</taxon>
        <taxon>Dothideomycetes incertae sedis</taxon>
        <taxon>Phaeotrichales</taxon>
        <taxon>Phaeotrichaceae</taxon>
        <taxon>Trichodelitschia</taxon>
    </lineage>
</organism>
<sequence length="126" mass="13984">MSTTINSAKSPDLNHKAPSVPAMFLSICRTGVPKRSLRAYPPIRLRSTAMDMRVKVDNQRQTSNPNKKLSDGSQTAKAKRQSELDRELQEKMAGISGDGGDSGVEFEDGRPVAMKRGVRDNMFRYI</sequence>
<evidence type="ECO:0000313" key="2">
    <source>
        <dbReference type="EMBL" id="KAF2405245.1"/>
    </source>
</evidence>
<feature type="compositionally biased region" description="Polar residues" evidence="1">
    <location>
        <begin position="59"/>
        <end position="76"/>
    </location>
</feature>
<dbReference type="AlphaFoldDB" id="A0A6G1IB84"/>
<feature type="compositionally biased region" description="Basic and acidic residues" evidence="1">
    <location>
        <begin position="80"/>
        <end position="90"/>
    </location>
</feature>
<dbReference type="Proteomes" id="UP000799640">
    <property type="component" value="Unassembled WGS sequence"/>
</dbReference>
<feature type="region of interest" description="Disordered" evidence="1">
    <location>
        <begin position="1"/>
        <end position="20"/>
    </location>
</feature>
<proteinExistence type="predicted"/>
<evidence type="ECO:0000313" key="3">
    <source>
        <dbReference type="Proteomes" id="UP000799640"/>
    </source>
</evidence>
<keyword evidence="3" id="KW-1185">Reference proteome</keyword>
<protein>
    <submittedName>
        <fullName evidence="2">Uncharacterized protein</fullName>
    </submittedName>
</protein>
<accession>A0A6G1IB84</accession>
<reference evidence="2" key="1">
    <citation type="journal article" date="2020" name="Stud. Mycol.">
        <title>101 Dothideomycetes genomes: a test case for predicting lifestyles and emergence of pathogens.</title>
        <authorList>
            <person name="Haridas S."/>
            <person name="Albert R."/>
            <person name="Binder M."/>
            <person name="Bloem J."/>
            <person name="Labutti K."/>
            <person name="Salamov A."/>
            <person name="Andreopoulos B."/>
            <person name="Baker S."/>
            <person name="Barry K."/>
            <person name="Bills G."/>
            <person name="Bluhm B."/>
            <person name="Cannon C."/>
            <person name="Castanera R."/>
            <person name="Culley D."/>
            <person name="Daum C."/>
            <person name="Ezra D."/>
            <person name="Gonzalez J."/>
            <person name="Henrissat B."/>
            <person name="Kuo A."/>
            <person name="Liang C."/>
            <person name="Lipzen A."/>
            <person name="Lutzoni F."/>
            <person name="Magnuson J."/>
            <person name="Mondo S."/>
            <person name="Nolan M."/>
            <person name="Ohm R."/>
            <person name="Pangilinan J."/>
            <person name="Park H.-J."/>
            <person name="Ramirez L."/>
            <person name="Alfaro M."/>
            <person name="Sun H."/>
            <person name="Tritt A."/>
            <person name="Yoshinaga Y."/>
            <person name="Zwiers L.-H."/>
            <person name="Turgeon B."/>
            <person name="Goodwin S."/>
            <person name="Spatafora J."/>
            <person name="Crous P."/>
            <person name="Grigoriev I."/>
        </authorList>
    </citation>
    <scope>NUCLEOTIDE SEQUENCE</scope>
    <source>
        <strain evidence="2">CBS 262.69</strain>
    </source>
</reference>
<evidence type="ECO:0000256" key="1">
    <source>
        <dbReference type="SAM" id="MobiDB-lite"/>
    </source>
</evidence>
<gene>
    <name evidence="2" type="ORF">EJ06DRAFT_485851</name>
</gene>